<dbReference type="InterPro" id="IPR013096">
    <property type="entry name" value="Cupin_2"/>
</dbReference>
<dbReference type="InterPro" id="IPR011051">
    <property type="entry name" value="RmlC_Cupin_sf"/>
</dbReference>
<comment type="caution">
    <text evidence="2">The sequence shown here is derived from an EMBL/GenBank/DDBJ whole genome shotgun (WGS) entry which is preliminary data.</text>
</comment>
<keyword evidence="3" id="KW-1185">Reference proteome</keyword>
<name>A0ABS2AM54_9ACTN</name>
<proteinExistence type="predicted"/>
<evidence type="ECO:0000313" key="2">
    <source>
        <dbReference type="EMBL" id="MBM2620853.1"/>
    </source>
</evidence>
<dbReference type="PANTHER" id="PTHR36440">
    <property type="entry name" value="PUTATIVE (AFU_ORTHOLOGUE AFUA_8G07350)-RELATED"/>
    <property type="match status" value="1"/>
</dbReference>
<protein>
    <submittedName>
        <fullName evidence="2">Cupin domain-containing protein</fullName>
    </submittedName>
</protein>
<organism evidence="2 3">
    <name type="scientific">Paractinoplanes ovalisporus</name>
    <dbReference type="NCBI Taxonomy" id="2810368"/>
    <lineage>
        <taxon>Bacteria</taxon>
        <taxon>Bacillati</taxon>
        <taxon>Actinomycetota</taxon>
        <taxon>Actinomycetes</taxon>
        <taxon>Micromonosporales</taxon>
        <taxon>Micromonosporaceae</taxon>
        <taxon>Paractinoplanes</taxon>
    </lineage>
</organism>
<sequence length="162" mass="17547">MTVADSSSGVLHVPPGEGLVKWMSGDILTFKATGAETGGSLAFLEVVVPPGGGPVAHLHPHSDEAFFLIDGALEFLDGDRTFVAEPGSFVYVPRNHRHRFKNLEKTDARMVFLFTPAGPEDLFLEGADDPIPGQRPGNWTPERFARLAPIVERTGDIMVPEL</sequence>
<accession>A0ABS2AM54</accession>
<gene>
    <name evidence="2" type="ORF">JIG36_35670</name>
</gene>
<dbReference type="InterPro" id="IPR053146">
    <property type="entry name" value="QDO-like"/>
</dbReference>
<dbReference type="PANTHER" id="PTHR36440:SF1">
    <property type="entry name" value="PUTATIVE (AFU_ORTHOLOGUE AFUA_8G07350)-RELATED"/>
    <property type="match status" value="1"/>
</dbReference>
<dbReference type="EMBL" id="JAENHP010000016">
    <property type="protein sequence ID" value="MBM2620853.1"/>
    <property type="molecule type" value="Genomic_DNA"/>
</dbReference>
<dbReference type="Proteomes" id="UP000632138">
    <property type="component" value="Unassembled WGS sequence"/>
</dbReference>
<dbReference type="Pfam" id="PF07883">
    <property type="entry name" value="Cupin_2"/>
    <property type="match status" value="1"/>
</dbReference>
<dbReference type="Gene3D" id="2.60.120.10">
    <property type="entry name" value="Jelly Rolls"/>
    <property type="match status" value="1"/>
</dbReference>
<reference evidence="2 3" key="1">
    <citation type="submission" date="2021-01" db="EMBL/GenBank/DDBJ databases">
        <title>Actinoplanes sp. nov. LDG1-06 isolated from lichen.</title>
        <authorList>
            <person name="Saeng-In P."/>
            <person name="Phongsopitanun W."/>
            <person name="Kanchanasin P."/>
            <person name="Yuki M."/>
            <person name="Kudo T."/>
            <person name="Ohkuma M."/>
            <person name="Tanasupawat S."/>
        </authorList>
    </citation>
    <scope>NUCLEOTIDE SEQUENCE [LARGE SCALE GENOMIC DNA]</scope>
    <source>
        <strain evidence="2 3">LDG1-06</strain>
    </source>
</reference>
<evidence type="ECO:0000313" key="3">
    <source>
        <dbReference type="Proteomes" id="UP000632138"/>
    </source>
</evidence>
<dbReference type="InterPro" id="IPR014710">
    <property type="entry name" value="RmlC-like_jellyroll"/>
</dbReference>
<dbReference type="RefSeq" id="WP_203380828.1">
    <property type="nucleotide sequence ID" value="NZ_JAENHP010000016.1"/>
</dbReference>
<dbReference type="SUPFAM" id="SSF51182">
    <property type="entry name" value="RmlC-like cupins"/>
    <property type="match status" value="1"/>
</dbReference>
<feature type="domain" description="Cupin type-2" evidence="1">
    <location>
        <begin position="45"/>
        <end position="113"/>
    </location>
</feature>
<evidence type="ECO:0000259" key="1">
    <source>
        <dbReference type="Pfam" id="PF07883"/>
    </source>
</evidence>